<organism evidence="2 3">
    <name type="scientific">Pseudomonas morbosilactucae</name>
    <dbReference type="NCBI Taxonomy" id="2938197"/>
    <lineage>
        <taxon>Bacteria</taxon>
        <taxon>Pseudomonadati</taxon>
        <taxon>Pseudomonadota</taxon>
        <taxon>Gammaproteobacteria</taxon>
        <taxon>Pseudomonadales</taxon>
        <taxon>Pseudomonadaceae</taxon>
        <taxon>Pseudomonas</taxon>
    </lineage>
</organism>
<name>A0A9X2C5T2_9PSED</name>
<protein>
    <submittedName>
        <fullName evidence="2">Uncharacterized protein</fullName>
    </submittedName>
</protein>
<accession>A0A9X2C5T2</accession>
<evidence type="ECO:0000256" key="1">
    <source>
        <dbReference type="SAM" id="MobiDB-lite"/>
    </source>
</evidence>
<reference evidence="2 3" key="1">
    <citation type="journal article" date="2022" name="Int. J. Syst. Evol. Microbiol.">
        <title>Pseudomonas aegrilactucae sp. nov. and Pseudomonas morbosilactucae sp. nov., pathogens causing bacterial rot of lettuce in Japan.</title>
        <authorList>
            <person name="Sawada H."/>
            <person name="Fujikawa T."/>
            <person name="Satou M."/>
        </authorList>
    </citation>
    <scope>NUCLEOTIDE SEQUENCE [LARGE SCALE GENOMIC DNA]</scope>
    <source>
        <strain evidence="2 3">MAFF 302030</strain>
    </source>
</reference>
<sequence length="585" mass="66752">MERSVLSHSVKRIDFSYPRVDLRHLKSGVVKFTEDHIVWWYNSIRVNTRGERTIPEVEVMFKKLNNDIPSSVPTWASVPLTALPHYRIGSIWREGQCISDTEMEVKIFDIDFSSEKWSITSRAELIDSRQGNVFHEDDYPLKFTRDLSTLLNFSLPDGNNLLVPCIEFFVRAYARNMAVCKALSTLTFREVKSVFFKCDKRDAFNWLIKPTDQMRNADAVFLAHLLYDDYTETQVKRLNSSFISKGPNTKVFPEVAPWFQGAGQLLCRGRRINQGKTFLCLDLLGSTQPEGREIELFRETFDSSGGEQGGRIVLPQVIRTARAEEFLAEESYVLPDARGEKVILRPPPFETLGPKRTVKRIKSLRETNRGLRGPQPPQADTYSSGDGAGDGKNIGKSEHVSDVVLESQGFLLDIWNAFLSIKRDNPERVTEVSWYVPPNYGTSAPPRILLFNTSGLDGRQTAARSWVYLETLGAQRRGLMILRLVVDKQPFYCFEIERQESSEKTPNPRGFSGVLMKAHTEDPVEFQQFVETVTSRIRSNLGIFKNIMKTFPPNAIVFTHRSKDQDVRYRTRLINAFAQAGVVLE</sequence>
<comment type="caution">
    <text evidence="2">The sequence shown here is derived from an EMBL/GenBank/DDBJ whole genome shotgun (WGS) entry which is preliminary data.</text>
</comment>
<dbReference type="EMBL" id="JALQCW010000012">
    <property type="protein sequence ID" value="MCK9797439.1"/>
    <property type="molecule type" value="Genomic_DNA"/>
</dbReference>
<proteinExistence type="predicted"/>
<reference evidence="2 3" key="2">
    <citation type="journal article" date="2023" name="Plant Pathol.">
        <title>Dismantling and reorganizing Pseudomonas marginalis sensu#lato.</title>
        <authorList>
            <person name="Sawada H."/>
            <person name="Fujikawa T."/>
            <person name="Satou M."/>
        </authorList>
    </citation>
    <scope>NUCLEOTIDE SEQUENCE [LARGE SCALE GENOMIC DNA]</scope>
    <source>
        <strain evidence="2 3">MAFF 302030</strain>
    </source>
</reference>
<dbReference type="AlphaFoldDB" id="A0A9X2C5T2"/>
<gene>
    <name evidence="2" type="ORF">M1B34_06715</name>
</gene>
<evidence type="ECO:0000313" key="3">
    <source>
        <dbReference type="Proteomes" id="UP001155059"/>
    </source>
</evidence>
<evidence type="ECO:0000313" key="2">
    <source>
        <dbReference type="EMBL" id="MCK9797439.1"/>
    </source>
</evidence>
<feature type="region of interest" description="Disordered" evidence="1">
    <location>
        <begin position="364"/>
        <end position="395"/>
    </location>
</feature>
<dbReference type="Proteomes" id="UP001155059">
    <property type="component" value="Unassembled WGS sequence"/>
</dbReference>
<dbReference type="RefSeq" id="WP_268264712.1">
    <property type="nucleotide sequence ID" value="NZ_JALQCW010000012.1"/>
</dbReference>